<accession>A0AAW2TKT1</accession>
<dbReference type="InterPro" id="IPR013103">
    <property type="entry name" value="RVT_2"/>
</dbReference>
<sequence length="483" mass="55573">MFEKIANKSKVKDAWDILKNSAVGVDKVKEVRLQTLRIGFESLLMKENEFISNYFTRILVVVNQMKQLGEKLTDVRVVEKILCSLNAKFNHMVVAIEEAKNIESMSIDELNGLLIAHADGASLASKTCKEEVNPKRNASKRGEISQVHGRGQGHGQGRGEGRSQGKGEQIHPKKVQIEIFKRVVVEEETTIGEKIIKVILNVMHVDEPDIIHGNINLKLMLKRQTLPSERKKKVMPSYFLKKREIATQSSGHEAIRVKWCIKIKKNAKGEVERYKGKLVAKGYKQKHGMDYEEIFALVARLETIRLLVALVAHNRWPIHQMDVKSAFLHRTLEEEVYTEQPNTFMVKDHEEKMLKLKKILYGLKQAPSAWYSRLDNYLQKNEFSRCLHEYALYVKKAKCDILCICFYVDDLILMGSNPHMYDNFKKAIAQEFDMSDMGLMSYYLGLEVKQQSDGIFISQEAYVREIIKKIQDDVKQSVNTPIE</sequence>
<feature type="domain" description="Reverse transcriptase Ty1/copia-type" evidence="2">
    <location>
        <begin position="247"/>
        <end position="482"/>
    </location>
</feature>
<evidence type="ECO:0000313" key="3">
    <source>
        <dbReference type="EMBL" id="KAL0404276.1"/>
    </source>
</evidence>
<feature type="compositionally biased region" description="Basic and acidic residues" evidence="1">
    <location>
        <begin position="157"/>
        <end position="170"/>
    </location>
</feature>
<name>A0AAW2TKT1_SESRA</name>
<comment type="caution">
    <text evidence="3">The sequence shown here is derived from an EMBL/GenBank/DDBJ whole genome shotgun (WGS) entry which is preliminary data.</text>
</comment>
<evidence type="ECO:0000259" key="2">
    <source>
        <dbReference type="Pfam" id="PF07727"/>
    </source>
</evidence>
<dbReference type="PANTHER" id="PTHR35317:SF28">
    <property type="entry name" value="ZINC FINGER, CCHC-TYPE, RIBONUCLEASE H-LIKE DOMAIN, GAG-PRE-INTEGRASE DOMAIN PROTEIN-RELATED"/>
    <property type="match status" value="1"/>
</dbReference>
<dbReference type="AlphaFoldDB" id="A0AAW2TKT1"/>
<reference evidence="3" key="2">
    <citation type="journal article" date="2024" name="Plant">
        <title>Genomic evolution and insights into agronomic trait innovations of Sesamum species.</title>
        <authorList>
            <person name="Miao H."/>
            <person name="Wang L."/>
            <person name="Qu L."/>
            <person name="Liu H."/>
            <person name="Sun Y."/>
            <person name="Le M."/>
            <person name="Wang Q."/>
            <person name="Wei S."/>
            <person name="Zheng Y."/>
            <person name="Lin W."/>
            <person name="Duan Y."/>
            <person name="Cao H."/>
            <person name="Xiong S."/>
            <person name="Wang X."/>
            <person name="Wei L."/>
            <person name="Li C."/>
            <person name="Ma Q."/>
            <person name="Ju M."/>
            <person name="Zhao R."/>
            <person name="Li G."/>
            <person name="Mu C."/>
            <person name="Tian Q."/>
            <person name="Mei H."/>
            <person name="Zhang T."/>
            <person name="Gao T."/>
            <person name="Zhang H."/>
        </authorList>
    </citation>
    <scope>NUCLEOTIDE SEQUENCE</scope>
    <source>
        <strain evidence="3">G02</strain>
    </source>
</reference>
<dbReference type="InterPro" id="IPR043502">
    <property type="entry name" value="DNA/RNA_pol_sf"/>
</dbReference>
<feature type="region of interest" description="Disordered" evidence="1">
    <location>
        <begin position="129"/>
        <end position="170"/>
    </location>
</feature>
<evidence type="ECO:0000256" key="1">
    <source>
        <dbReference type="SAM" id="MobiDB-lite"/>
    </source>
</evidence>
<dbReference type="SUPFAM" id="SSF56672">
    <property type="entry name" value="DNA/RNA polymerases"/>
    <property type="match status" value="1"/>
</dbReference>
<organism evidence="3">
    <name type="scientific">Sesamum radiatum</name>
    <name type="common">Black benniseed</name>
    <dbReference type="NCBI Taxonomy" id="300843"/>
    <lineage>
        <taxon>Eukaryota</taxon>
        <taxon>Viridiplantae</taxon>
        <taxon>Streptophyta</taxon>
        <taxon>Embryophyta</taxon>
        <taxon>Tracheophyta</taxon>
        <taxon>Spermatophyta</taxon>
        <taxon>Magnoliopsida</taxon>
        <taxon>eudicotyledons</taxon>
        <taxon>Gunneridae</taxon>
        <taxon>Pentapetalae</taxon>
        <taxon>asterids</taxon>
        <taxon>lamiids</taxon>
        <taxon>Lamiales</taxon>
        <taxon>Pedaliaceae</taxon>
        <taxon>Sesamum</taxon>
    </lineage>
</organism>
<proteinExistence type="predicted"/>
<protein>
    <submittedName>
        <fullName evidence="3">Retrovirus-related Pol polyprotein from transposon RE1</fullName>
    </submittedName>
</protein>
<dbReference type="EMBL" id="JACGWJ010000008">
    <property type="protein sequence ID" value="KAL0404276.1"/>
    <property type="molecule type" value="Genomic_DNA"/>
</dbReference>
<gene>
    <name evidence="3" type="ORF">Sradi_2068400</name>
</gene>
<reference evidence="3" key="1">
    <citation type="submission" date="2020-06" db="EMBL/GenBank/DDBJ databases">
        <authorList>
            <person name="Li T."/>
            <person name="Hu X."/>
            <person name="Zhang T."/>
            <person name="Song X."/>
            <person name="Zhang H."/>
            <person name="Dai N."/>
            <person name="Sheng W."/>
            <person name="Hou X."/>
            <person name="Wei L."/>
        </authorList>
    </citation>
    <scope>NUCLEOTIDE SEQUENCE</scope>
    <source>
        <strain evidence="3">G02</strain>
        <tissue evidence="3">Leaf</tissue>
    </source>
</reference>
<dbReference type="PANTHER" id="PTHR35317">
    <property type="entry name" value="OS04G0629600 PROTEIN"/>
    <property type="match status" value="1"/>
</dbReference>
<dbReference type="Pfam" id="PF07727">
    <property type="entry name" value="RVT_2"/>
    <property type="match status" value="1"/>
</dbReference>
<dbReference type="Pfam" id="PF14223">
    <property type="entry name" value="Retrotran_gag_2"/>
    <property type="match status" value="1"/>
</dbReference>